<evidence type="ECO:0000259" key="3">
    <source>
        <dbReference type="SMART" id="SM00093"/>
    </source>
</evidence>
<dbReference type="InterPro" id="IPR023796">
    <property type="entry name" value="Serpin_dom"/>
</dbReference>
<dbReference type="PANTHER" id="PTHR11461">
    <property type="entry name" value="SERINE PROTEASE INHIBITOR, SERPIN"/>
    <property type="match status" value="1"/>
</dbReference>
<name>A0ABS8PK95_9BACT</name>
<organism evidence="4 5">
    <name type="scientific">Niabella pedocola</name>
    <dbReference type="NCBI Taxonomy" id="1752077"/>
    <lineage>
        <taxon>Bacteria</taxon>
        <taxon>Pseudomonadati</taxon>
        <taxon>Bacteroidota</taxon>
        <taxon>Chitinophagia</taxon>
        <taxon>Chitinophagales</taxon>
        <taxon>Chitinophagaceae</taxon>
        <taxon>Niabella</taxon>
    </lineage>
</organism>
<dbReference type="InterPro" id="IPR042185">
    <property type="entry name" value="Serpin_sf_2"/>
</dbReference>
<dbReference type="SUPFAM" id="SSF56574">
    <property type="entry name" value="Serpins"/>
    <property type="match status" value="1"/>
</dbReference>
<reference evidence="4 5" key="1">
    <citation type="submission" date="2021-11" db="EMBL/GenBank/DDBJ databases">
        <title>Genomic of Niabella pedocola.</title>
        <authorList>
            <person name="Wu T."/>
        </authorList>
    </citation>
    <scope>NUCLEOTIDE SEQUENCE [LARGE SCALE GENOMIC DNA]</scope>
    <source>
        <strain evidence="4 5">JCM 31011</strain>
    </source>
</reference>
<dbReference type="InterPro" id="IPR036186">
    <property type="entry name" value="Serpin_sf"/>
</dbReference>
<dbReference type="RefSeq" id="WP_231002195.1">
    <property type="nucleotide sequence ID" value="NZ_JAJNEC010000001.1"/>
</dbReference>
<dbReference type="Pfam" id="PF00079">
    <property type="entry name" value="Serpin"/>
    <property type="match status" value="1"/>
</dbReference>
<feature type="signal peptide" evidence="2">
    <location>
        <begin position="1"/>
        <end position="23"/>
    </location>
</feature>
<evidence type="ECO:0000313" key="4">
    <source>
        <dbReference type="EMBL" id="MCD2421300.1"/>
    </source>
</evidence>
<comment type="caution">
    <text evidence="4">The sequence shown here is derived from an EMBL/GenBank/DDBJ whole genome shotgun (WGS) entry which is preliminary data.</text>
</comment>
<dbReference type="Gene3D" id="2.30.39.10">
    <property type="entry name" value="Alpha-1-antitrypsin, domain 1"/>
    <property type="match status" value="1"/>
</dbReference>
<dbReference type="InterPro" id="IPR000215">
    <property type="entry name" value="Serpin_fam"/>
</dbReference>
<protein>
    <submittedName>
        <fullName evidence="4">Serpin family protein</fullName>
    </submittedName>
</protein>
<dbReference type="CDD" id="cd19588">
    <property type="entry name" value="serpin_miropin-like"/>
    <property type="match status" value="1"/>
</dbReference>
<dbReference type="EMBL" id="JAJNEC010000001">
    <property type="protein sequence ID" value="MCD2421300.1"/>
    <property type="molecule type" value="Genomic_DNA"/>
</dbReference>
<gene>
    <name evidence="4" type="ORF">LQ567_00895</name>
</gene>
<dbReference type="SMART" id="SM00093">
    <property type="entry name" value="SERPIN"/>
    <property type="match status" value="1"/>
</dbReference>
<feature type="chain" id="PRO_5046152325" evidence="2">
    <location>
        <begin position="24"/>
        <end position="420"/>
    </location>
</feature>
<dbReference type="Gene3D" id="3.30.497.10">
    <property type="entry name" value="Antithrombin, subunit I, domain 2"/>
    <property type="match status" value="1"/>
</dbReference>
<keyword evidence="5" id="KW-1185">Reference proteome</keyword>
<dbReference type="InterPro" id="IPR042178">
    <property type="entry name" value="Serpin_sf_1"/>
</dbReference>
<evidence type="ECO:0000313" key="5">
    <source>
        <dbReference type="Proteomes" id="UP001199816"/>
    </source>
</evidence>
<dbReference type="PROSITE" id="PS51257">
    <property type="entry name" value="PROKAR_LIPOPROTEIN"/>
    <property type="match status" value="1"/>
</dbReference>
<dbReference type="PANTHER" id="PTHR11461:SF211">
    <property type="entry name" value="GH10112P-RELATED"/>
    <property type="match status" value="1"/>
</dbReference>
<evidence type="ECO:0000256" key="2">
    <source>
        <dbReference type="SAM" id="SignalP"/>
    </source>
</evidence>
<keyword evidence="2" id="KW-0732">Signal</keyword>
<comment type="similarity">
    <text evidence="1">Belongs to the serpin family.</text>
</comment>
<dbReference type="Proteomes" id="UP001199816">
    <property type="component" value="Unassembled WGS sequence"/>
</dbReference>
<feature type="domain" description="Serpin" evidence="3">
    <location>
        <begin position="62"/>
        <end position="416"/>
    </location>
</feature>
<proteinExistence type="inferred from homology"/>
<sequence>MNQWRLFYVAVCAALLMGSCSKAPLEKIPDDQETPAPKPKAEDEAPVLISAAVHESISGFSFSFFKALQKQQPAGHNLFASPLSLHIALSMLANGASGTTKDEILKVLQAEDLSGSTLNKDCLALLETLPNADPAVTFQPANAVFYKNNFPVEASFLKTLGDYYKTQTIGLPFKPSDLPVINKWASDHTNGKIPTVLEELDSNLVLLLMNALYFKGDWSTKFDKNRTVAATFLKEDGTRMQTAMMRQTDTVLYASTNEFQSIQKPYGNGQFTMTILLPKTSAVANLFNQMDTQKWNALLKSFKPTKVGIELPRFKLQQAFKLIPVLEAMGIRNAFDPQAANFSAFSREPTFVSLVQQSTYVSVDEDGTEAAAVTAAGATGTSGAMYPYFICNRPFGIIISENTSKSILFMGSIYQPVAIL</sequence>
<evidence type="ECO:0000256" key="1">
    <source>
        <dbReference type="RuleBase" id="RU000411"/>
    </source>
</evidence>
<accession>A0ABS8PK95</accession>